<keyword evidence="3" id="KW-1185">Reference proteome</keyword>
<dbReference type="EMBL" id="JAUSSU010000002">
    <property type="protein sequence ID" value="MDQ0111477.1"/>
    <property type="molecule type" value="Genomic_DNA"/>
</dbReference>
<gene>
    <name evidence="2" type="ORF">J2T15_000910</name>
</gene>
<sequence length="158" mass="17366">MWLKRATIMLIACFAMILGGQSASAHATPTATNNETMSEIGQKPVQVFDVAAGKVVKTIENDADFQKMAADWVSSISDLAPQLSADENCGYVYRVPLANQVTIKVKEISVTTDDIFLFYCKDKPPLLLAFDENRKPFLFLVKADIKPFILKVGIPALP</sequence>
<feature type="signal peptide" evidence="1">
    <location>
        <begin position="1"/>
        <end position="27"/>
    </location>
</feature>
<comment type="caution">
    <text evidence="2">The sequence shown here is derived from an EMBL/GenBank/DDBJ whole genome shotgun (WGS) entry which is preliminary data.</text>
</comment>
<reference evidence="2 3" key="1">
    <citation type="submission" date="2023-07" db="EMBL/GenBank/DDBJ databases">
        <title>Sorghum-associated microbial communities from plants grown in Nebraska, USA.</title>
        <authorList>
            <person name="Schachtman D."/>
        </authorList>
    </citation>
    <scope>NUCLEOTIDE SEQUENCE [LARGE SCALE GENOMIC DNA]</scope>
    <source>
        <strain evidence="2 3">CC482</strain>
    </source>
</reference>
<keyword evidence="1" id="KW-0732">Signal</keyword>
<feature type="chain" id="PRO_5046706344" evidence="1">
    <location>
        <begin position="28"/>
        <end position="158"/>
    </location>
</feature>
<protein>
    <submittedName>
        <fullName evidence="2">Methionine-rich copper-binding protein CopC</fullName>
    </submittedName>
</protein>
<proteinExistence type="predicted"/>
<dbReference type="Proteomes" id="UP001229346">
    <property type="component" value="Unassembled WGS sequence"/>
</dbReference>
<dbReference type="RefSeq" id="WP_307201498.1">
    <property type="nucleotide sequence ID" value="NZ_JAUSSU010000002.1"/>
</dbReference>
<evidence type="ECO:0000313" key="3">
    <source>
        <dbReference type="Proteomes" id="UP001229346"/>
    </source>
</evidence>
<evidence type="ECO:0000313" key="2">
    <source>
        <dbReference type="EMBL" id="MDQ0111477.1"/>
    </source>
</evidence>
<name>A0ABT9TWL3_PAEHA</name>
<organism evidence="2 3">
    <name type="scientific">Paenibacillus harenae</name>
    <dbReference type="NCBI Taxonomy" id="306543"/>
    <lineage>
        <taxon>Bacteria</taxon>
        <taxon>Bacillati</taxon>
        <taxon>Bacillota</taxon>
        <taxon>Bacilli</taxon>
        <taxon>Bacillales</taxon>
        <taxon>Paenibacillaceae</taxon>
        <taxon>Paenibacillus</taxon>
    </lineage>
</organism>
<accession>A0ABT9TWL3</accession>
<evidence type="ECO:0000256" key="1">
    <source>
        <dbReference type="SAM" id="SignalP"/>
    </source>
</evidence>